<keyword evidence="2" id="KW-1185">Reference proteome</keyword>
<comment type="caution">
    <text evidence="1">The sequence shown here is derived from an EMBL/GenBank/DDBJ whole genome shotgun (WGS) entry which is preliminary data.</text>
</comment>
<evidence type="ECO:0000313" key="2">
    <source>
        <dbReference type="Proteomes" id="UP000828390"/>
    </source>
</evidence>
<dbReference type="EMBL" id="JAIWYP010000006">
    <property type="protein sequence ID" value="KAH3809604.1"/>
    <property type="molecule type" value="Genomic_DNA"/>
</dbReference>
<organism evidence="1 2">
    <name type="scientific">Dreissena polymorpha</name>
    <name type="common">Zebra mussel</name>
    <name type="synonym">Mytilus polymorpha</name>
    <dbReference type="NCBI Taxonomy" id="45954"/>
    <lineage>
        <taxon>Eukaryota</taxon>
        <taxon>Metazoa</taxon>
        <taxon>Spiralia</taxon>
        <taxon>Lophotrochozoa</taxon>
        <taxon>Mollusca</taxon>
        <taxon>Bivalvia</taxon>
        <taxon>Autobranchia</taxon>
        <taxon>Heteroconchia</taxon>
        <taxon>Euheterodonta</taxon>
        <taxon>Imparidentia</taxon>
        <taxon>Neoheterodontei</taxon>
        <taxon>Myida</taxon>
        <taxon>Dreissenoidea</taxon>
        <taxon>Dreissenidae</taxon>
        <taxon>Dreissena</taxon>
    </lineage>
</organism>
<dbReference type="Proteomes" id="UP000828390">
    <property type="component" value="Unassembled WGS sequence"/>
</dbReference>
<dbReference type="AlphaFoldDB" id="A0A9D4G2W9"/>
<evidence type="ECO:0000313" key="1">
    <source>
        <dbReference type="EMBL" id="KAH3809604.1"/>
    </source>
</evidence>
<protein>
    <submittedName>
        <fullName evidence="1">Uncharacterized protein</fullName>
    </submittedName>
</protein>
<accession>A0A9D4G2W9</accession>
<gene>
    <name evidence="1" type="ORF">DPMN_137978</name>
</gene>
<sequence>MQERVQTTQETPLPFLNNIEGIINQKLHFTERLHAKKIDEPGEQAIITQLLSRCHESPTLKKSGLNKITKELLHKSGHKGKNAVLEYGVMQGEQQQSPTLTVSAMYITGRQESSLLPHGQQELITLSTS</sequence>
<proteinExistence type="predicted"/>
<name>A0A9D4G2W9_DREPO</name>
<reference evidence="1" key="1">
    <citation type="journal article" date="2019" name="bioRxiv">
        <title>The Genome of the Zebra Mussel, Dreissena polymorpha: A Resource for Invasive Species Research.</title>
        <authorList>
            <person name="McCartney M.A."/>
            <person name="Auch B."/>
            <person name="Kono T."/>
            <person name="Mallez S."/>
            <person name="Zhang Y."/>
            <person name="Obille A."/>
            <person name="Becker A."/>
            <person name="Abrahante J.E."/>
            <person name="Garbe J."/>
            <person name="Badalamenti J.P."/>
            <person name="Herman A."/>
            <person name="Mangelson H."/>
            <person name="Liachko I."/>
            <person name="Sullivan S."/>
            <person name="Sone E.D."/>
            <person name="Koren S."/>
            <person name="Silverstein K.A.T."/>
            <person name="Beckman K.B."/>
            <person name="Gohl D.M."/>
        </authorList>
    </citation>
    <scope>NUCLEOTIDE SEQUENCE</scope>
    <source>
        <strain evidence="1">Duluth1</strain>
        <tissue evidence="1">Whole animal</tissue>
    </source>
</reference>
<reference evidence="1" key="2">
    <citation type="submission" date="2020-11" db="EMBL/GenBank/DDBJ databases">
        <authorList>
            <person name="McCartney M.A."/>
            <person name="Auch B."/>
            <person name="Kono T."/>
            <person name="Mallez S."/>
            <person name="Becker A."/>
            <person name="Gohl D.M."/>
            <person name="Silverstein K.A.T."/>
            <person name="Koren S."/>
            <person name="Bechman K.B."/>
            <person name="Herman A."/>
            <person name="Abrahante J.E."/>
            <person name="Garbe J."/>
        </authorList>
    </citation>
    <scope>NUCLEOTIDE SEQUENCE</scope>
    <source>
        <strain evidence="1">Duluth1</strain>
        <tissue evidence="1">Whole animal</tissue>
    </source>
</reference>